<evidence type="ECO:0000313" key="3">
    <source>
        <dbReference type="Proteomes" id="UP000004430"/>
    </source>
</evidence>
<protein>
    <recommendedName>
        <fullName evidence="4">Transposase</fullName>
    </recommendedName>
</protein>
<evidence type="ECO:0000256" key="1">
    <source>
        <dbReference type="SAM" id="Phobius"/>
    </source>
</evidence>
<keyword evidence="1" id="KW-0812">Transmembrane</keyword>
<dbReference type="AlphaFoldDB" id="A0AAV3B8D4"/>
<name>A0AAV3B8D4_YERPE</name>
<dbReference type="EMBL" id="AAOS02000023">
    <property type="protein sequence ID" value="EDR31304.1"/>
    <property type="molecule type" value="Genomic_DNA"/>
</dbReference>
<organism evidence="2 3">
    <name type="scientific">Yersinia pestis biovar Orientalis str. IP275</name>
    <dbReference type="NCBI Taxonomy" id="373665"/>
    <lineage>
        <taxon>Bacteria</taxon>
        <taxon>Pseudomonadati</taxon>
        <taxon>Pseudomonadota</taxon>
        <taxon>Gammaproteobacteria</taxon>
        <taxon>Enterobacterales</taxon>
        <taxon>Yersiniaceae</taxon>
        <taxon>Yersinia</taxon>
    </lineage>
</organism>
<keyword evidence="1" id="KW-1133">Transmembrane helix</keyword>
<reference evidence="2 3" key="2">
    <citation type="submission" date="2010-03" db="EMBL/GenBank/DDBJ databases">
        <authorList>
            <person name="Payne S.H."/>
            <person name="Sutton G.G."/>
        </authorList>
    </citation>
    <scope>NUCLEOTIDE SEQUENCE [LARGE SCALE GENOMIC DNA]</scope>
    <source>
        <strain evidence="2 3">IP275</strain>
    </source>
</reference>
<accession>A0AAV3B8D4</accession>
<feature type="transmembrane region" description="Helical" evidence="1">
    <location>
        <begin position="21"/>
        <end position="41"/>
    </location>
</feature>
<reference evidence="2 3" key="1">
    <citation type="submission" date="2008-01" db="EMBL/GenBank/DDBJ databases">
        <title>Yersinia pestis Strain IP275 project at JCVI/TIGR.</title>
        <authorList>
            <person name="Ravel J."/>
            <person name="Eppinger M."/>
            <person name="Fricke W.F."/>
            <person name="Rosovitz M."/>
            <person name="Lindler L.E."/>
            <person name="Bearden S."/>
            <person name="Shriefer M."/>
        </authorList>
    </citation>
    <scope>NUCLEOTIDE SEQUENCE [LARGE SCALE GENOMIC DNA]</scope>
    <source>
        <strain evidence="2 3">IP275</strain>
    </source>
</reference>
<keyword evidence="1" id="KW-0472">Membrane</keyword>
<gene>
    <name evidence="2" type="ORF">YPIP275_1754</name>
</gene>
<proteinExistence type="predicted"/>
<dbReference type="Proteomes" id="UP000004430">
    <property type="component" value="Unassembled WGS sequence"/>
</dbReference>
<evidence type="ECO:0000313" key="2">
    <source>
        <dbReference type="EMBL" id="EDR31304.1"/>
    </source>
</evidence>
<comment type="caution">
    <text evidence="2">The sequence shown here is derived from an EMBL/GenBank/DDBJ whole genome shotgun (WGS) entry which is preliminary data.</text>
</comment>
<sequence length="43" mass="4964">MASMFGSVAKMKQKIFKVCRYGITHHLMLILYASIFAMLTLRL</sequence>
<evidence type="ECO:0008006" key="4">
    <source>
        <dbReference type="Google" id="ProtNLM"/>
    </source>
</evidence>